<dbReference type="OrthoDB" id="9791620at2"/>
<protein>
    <submittedName>
        <fullName evidence="1">Uncharacterized protein</fullName>
    </submittedName>
</protein>
<evidence type="ECO:0000313" key="1">
    <source>
        <dbReference type="EMBL" id="APS41932.1"/>
    </source>
</evidence>
<dbReference type="EMBL" id="CP014332">
    <property type="protein sequence ID" value="APS41932.1"/>
    <property type="molecule type" value="Genomic_DNA"/>
</dbReference>
<reference evidence="1 2" key="1">
    <citation type="submission" date="2016-02" db="EMBL/GenBank/DDBJ databases">
        <title>Complete Genome Sequence of Weissella jogaejeotgali FOL01.</title>
        <authorList>
            <person name="Lee J.-H."/>
            <person name="Ku H.-J."/>
        </authorList>
    </citation>
    <scope>NUCLEOTIDE SEQUENCE [LARGE SCALE GENOMIC DNA]</scope>
    <source>
        <strain evidence="1 2">FOL01</strain>
    </source>
</reference>
<gene>
    <name evidence="1" type="ORF">FOL01_1073</name>
</gene>
<dbReference type="Proteomes" id="UP000185473">
    <property type="component" value="Chromosome"/>
</dbReference>
<evidence type="ECO:0000313" key="2">
    <source>
        <dbReference type="Proteomes" id="UP000185473"/>
    </source>
</evidence>
<proteinExistence type="predicted"/>
<organism evidence="1 2">
    <name type="scientific">Weissella jogaejeotgali</name>
    <dbReference type="NCBI Taxonomy" id="1631871"/>
    <lineage>
        <taxon>Bacteria</taxon>
        <taxon>Bacillati</taxon>
        <taxon>Bacillota</taxon>
        <taxon>Bacilli</taxon>
        <taxon>Lactobacillales</taxon>
        <taxon>Lactobacillaceae</taxon>
        <taxon>Weissella</taxon>
    </lineage>
</organism>
<dbReference type="AlphaFoldDB" id="A0A1L6RBS8"/>
<dbReference type="RefSeq" id="WP_075269738.1">
    <property type="nucleotide sequence ID" value="NZ_CP014332.1"/>
</dbReference>
<sequence length="93" mass="10909">METIEKFQKKFPDSEKKFFVNIEFRLDLNVSTENAGHANVHLLFDPTEKQLNNFADSLYLTQTNDNNTYRKMSSISEHEFDGATIKFDEIEKN</sequence>
<dbReference type="KEGG" id="wjo:FOL01_1073"/>
<name>A0A1L6RBS8_9LACO</name>
<accession>A0A1L6RBS8</accession>
<keyword evidence="2" id="KW-1185">Reference proteome</keyword>